<dbReference type="PANTHER" id="PTHR13194">
    <property type="entry name" value="COMPLEX I INTERMEDIATE-ASSOCIATED PROTEIN 30"/>
    <property type="match status" value="1"/>
</dbReference>
<protein>
    <submittedName>
        <fullName evidence="3">CIA30 family protein</fullName>
    </submittedName>
</protein>
<sequence length="165" mass="18751">MTAQTLVNFKENPSTENWNIVDDVVMGGRSSGSFTLSKEGYGKFSGTVSLENNGGFSSVKYDMETVAVKPSYTIRIRLKGDGNAYQFRVKDKRRHSYSYIATFETTGNWQTLEFTLADLYPTFRGRKVDLPNFDQNTIEELRFLIGNKKPQAFELFLESIAVLEN</sequence>
<accession>A0ABW3B8M7</accession>
<dbReference type="InterPro" id="IPR013857">
    <property type="entry name" value="NADH-UbQ_OxRdtase-assoc_prot30"/>
</dbReference>
<dbReference type="PANTHER" id="PTHR13194:SF19">
    <property type="entry name" value="NAD(P)-BINDING ROSSMANN-FOLD SUPERFAMILY PROTEIN"/>
    <property type="match status" value="1"/>
</dbReference>
<dbReference type="Proteomes" id="UP001597012">
    <property type="component" value="Unassembled WGS sequence"/>
</dbReference>
<comment type="caution">
    <text evidence="3">The sequence shown here is derived from an EMBL/GenBank/DDBJ whole genome shotgun (WGS) entry which is preliminary data.</text>
</comment>
<dbReference type="InterPro" id="IPR008979">
    <property type="entry name" value="Galactose-bd-like_sf"/>
</dbReference>
<evidence type="ECO:0000313" key="4">
    <source>
        <dbReference type="Proteomes" id="UP001597012"/>
    </source>
</evidence>
<organism evidence="3 4">
    <name type="scientific">Maribacter chungangensis</name>
    <dbReference type="NCBI Taxonomy" id="1069117"/>
    <lineage>
        <taxon>Bacteria</taxon>
        <taxon>Pseudomonadati</taxon>
        <taxon>Bacteroidota</taxon>
        <taxon>Flavobacteriia</taxon>
        <taxon>Flavobacteriales</taxon>
        <taxon>Flavobacteriaceae</taxon>
        <taxon>Maribacter</taxon>
    </lineage>
</organism>
<dbReference type="InterPro" id="IPR039131">
    <property type="entry name" value="NDUFAF1"/>
</dbReference>
<keyword evidence="4" id="KW-1185">Reference proteome</keyword>
<evidence type="ECO:0000256" key="1">
    <source>
        <dbReference type="ARBA" id="ARBA00007884"/>
    </source>
</evidence>
<reference evidence="4" key="1">
    <citation type="journal article" date="2019" name="Int. J. Syst. Evol. Microbiol.">
        <title>The Global Catalogue of Microorganisms (GCM) 10K type strain sequencing project: providing services to taxonomists for standard genome sequencing and annotation.</title>
        <authorList>
            <consortium name="The Broad Institute Genomics Platform"/>
            <consortium name="The Broad Institute Genome Sequencing Center for Infectious Disease"/>
            <person name="Wu L."/>
            <person name="Ma J."/>
        </authorList>
    </citation>
    <scope>NUCLEOTIDE SEQUENCE [LARGE SCALE GENOMIC DNA]</scope>
    <source>
        <strain evidence="4">CCUG 61948</strain>
    </source>
</reference>
<evidence type="ECO:0000313" key="3">
    <source>
        <dbReference type="EMBL" id="MFD0799430.1"/>
    </source>
</evidence>
<name>A0ABW3B8M7_9FLAO</name>
<feature type="domain" description="NADH:ubiquinone oxidoreductase intermediate-associated protein 30" evidence="2">
    <location>
        <begin position="8"/>
        <end position="155"/>
    </location>
</feature>
<gene>
    <name evidence="3" type="ORF">ACFQZJ_18300</name>
</gene>
<dbReference type="SUPFAM" id="SSF49785">
    <property type="entry name" value="Galactose-binding domain-like"/>
    <property type="match status" value="1"/>
</dbReference>
<dbReference type="Pfam" id="PF08547">
    <property type="entry name" value="CIA30"/>
    <property type="match status" value="1"/>
</dbReference>
<comment type="similarity">
    <text evidence="1">Belongs to the CIA30 family.</text>
</comment>
<dbReference type="EMBL" id="JBHTHY010000024">
    <property type="protein sequence ID" value="MFD0799430.1"/>
    <property type="molecule type" value="Genomic_DNA"/>
</dbReference>
<evidence type="ECO:0000259" key="2">
    <source>
        <dbReference type="Pfam" id="PF08547"/>
    </source>
</evidence>
<proteinExistence type="inferred from homology"/>